<reference evidence="1 2" key="1">
    <citation type="submission" date="2018-10" db="EMBL/GenBank/DDBJ databases">
        <title>Natronolimnobius sp. XQ-INN 246 isolated from Inner Mongolia Autonomous Region of China.</title>
        <authorList>
            <person name="Xue Q."/>
        </authorList>
    </citation>
    <scope>NUCLEOTIDE SEQUENCE [LARGE SCALE GENOMIC DNA]</scope>
    <source>
        <strain evidence="1 2">XQ-INN 246</strain>
    </source>
</reference>
<gene>
    <name evidence="1" type="ORF">D8Y22_15430</name>
</gene>
<dbReference type="EMBL" id="RBZW01000053">
    <property type="protein sequence ID" value="THE63947.1"/>
    <property type="molecule type" value="Genomic_DNA"/>
</dbReference>
<keyword evidence="2" id="KW-1185">Reference proteome</keyword>
<accession>A0A4V3VL29</accession>
<dbReference type="AlphaFoldDB" id="A0A4V3VL29"/>
<protein>
    <submittedName>
        <fullName evidence="1">Uncharacterized protein</fullName>
    </submittedName>
</protein>
<proteinExistence type="predicted"/>
<feature type="non-terminal residue" evidence="1">
    <location>
        <position position="1"/>
    </location>
</feature>
<sequence length="63" mass="7201">MNVNLAHLVLSRLDRGYPATSCELILKMQQAKLHLIAQSSCDQVCSDLQWLLYYRSVYSKTSP</sequence>
<evidence type="ECO:0000313" key="2">
    <source>
        <dbReference type="Proteomes" id="UP000318864"/>
    </source>
</evidence>
<evidence type="ECO:0000313" key="1">
    <source>
        <dbReference type="EMBL" id="THE63947.1"/>
    </source>
</evidence>
<comment type="caution">
    <text evidence="1">The sequence shown here is derived from an EMBL/GenBank/DDBJ whole genome shotgun (WGS) entry which is preliminary data.</text>
</comment>
<name>A0A4V3VL29_9EURY</name>
<dbReference type="Proteomes" id="UP000318864">
    <property type="component" value="Unassembled WGS sequence"/>
</dbReference>
<organism evidence="1 2">
    <name type="scientific">Salinadaptatus halalkaliphilus</name>
    <dbReference type="NCBI Taxonomy" id="2419781"/>
    <lineage>
        <taxon>Archaea</taxon>
        <taxon>Methanobacteriati</taxon>
        <taxon>Methanobacteriota</taxon>
        <taxon>Stenosarchaea group</taxon>
        <taxon>Halobacteria</taxon>
        <taxon>Halobacteriales</taxon>
        <taxon>Natrialbaceae</taxon>
        <taxon>Salinadaptatus</taxon>
    </lineage>
</organism>